<dbReference type="GO" id="GO:0006741">
    <property type="term" value="P:NADP+ biosynthetic process"/>
    <property type="evidence" value="ECO:0007669"/>
    <property type="project" value="UniProtKB-UniRule"/>
</dbReference>
<dbReference type="GO" id="GO:0005524">
    <property type="term" value="F:ATP binding"/>
    <property type="evidence" value="ECO:0007669"/>
    <property type="project" value="UniProtKB-KW"/>
</dbReference>
<dbReference type="GO" id="GO:0019674">
    <property type="term" value="P:NAD+ metabolic process"/>
    <property type="evidence" value="ECO:0007669"/>
    <property type="project" value="InterPro"/>
</dbReference>
<sequence length="281" mass="30759">MIKRVLLKVRPDLVNSPIKKRILDAIEERNLKLYLEPESVGENDEGREVVEPGKADVDCAIIVGGDGTILYTIRNLPAKCPLILGVDAGTTGFLSEITPDEIEPALDRLLNGEYKVSKSFRLKTFIDDVVLPEAVNEVLVTTEPGKSVKLDVYIDNHFLNSVVADGVIVATPTGSTAYGLSAGGSIIDPDLEAYTIVPVAPFKASLSPIVLSSDKVVAIKSAGRGRNPIVVIDGQVQYSLTRNEVIRILKSENYAPFIRFRDEFYSKIREKLLTVNHISEL</sequence>
<dbReference type="EC" id="2.7.1.23" evidence="5"/>
<dbReference type="GO" id="GO:0005737">
    <property type="term" value="C:cytoplasm"/>
    <property type="evidence" value="ECO:0007669"/>
    <property type="project" value="UniProtKB-SubCell"/>
</dbReference>
<dbReference type="InterPro" id="IPR002504">
    <property type="entry name" value="NADK"/>
</dbReference>
<dbReference type="PANTHER" id="PTHR20275">
    <property type="entry name" value="NAD KINASE"/>
    <property type="match status" value="1"/>
</dbReference>
<feature type="active site" description="Proton acceptor" evidence="5">
    <location>
        <position position="66"/>
    </location>
</feature>
<protein>
    <recommendedName>
        <fullName evidence="5">NAD kinase</fullName>
        <ecNumber evidence="5">2.7.1.23</ecNumber>
    </recommendedName>
    <alternativeName>
        <fullName evidence="5">ATP-dependent NAD kinase</fullName>
    </alternativeName>
</protein>
<evidence type="ECO:0000313" key="6">
    <source>
        <dbReference type="EMBL" id="WEU39675.1"/>
    </source>
</evidence>
<evidence type="ECO:0000256" key="5">
    <source>
        <dbReference type="HAMAP-Rule" id="MF_00361"/>
    </source>
</evidence>
<keyword evidence="2 5" id="KW-0418">Kinase</keyword>
<dbReference type="GO" id="GO:0046872">
    <property type="term" value="F:metal ion binding"/>
    <property type="evidence" value="ECO:0007669"/>
    <property type="project" value="UniProtKB-UniRule"/>
</dbReference>
<feature type="binding site" evidence="5">
    <location>
        <position position="146"/>
    </location>
    <ligand>
        <name>NAD(+)</name>
        <dbReference type="ChEBI" id="CHEBI:57540"/>
    </ligand>
</feature>
<dbReference type="GO" id="GO:0003951">
    <property type="term" value="F:NAD+ kinase activity"/>
    <property type="evidence" value="ECO:0007669"/>
    <property type="project" value="UniProtKB-UniRule"/>
</dbReference>
<evidence type="ECO:0000256" key="1">
    <source>
        <dbReference type="ARBA" id="ARBA00022679"/>
    </source>
</evidence>
<feature type="binding site" evidence="5">
    <location>
        <begin position="176"/>
        <end position="181"/>
    </location>
    <ligand>
        <name>NAD(+)</name>
        <dbReference type="ChEBI" id="CHEBI:57540"/>
    </ligand>
</feature>
<comment type="subcellular location">
    <subcellularLocation>
        <location evidence="5">Cytoplasm</location>
    </subcellularLocation>
</comment>
<feature type="binding site" evidence="5">
    <location>
        <position position="235"/>
    </location>
    <ligand>
        <name>NAD(+)</name>
        <dbReference type="ChEBI" id="CHEBI:57540"/>
    </ligand>
</feature>
<comment type="function">
    <text evidence="5">Involved in the regulation of the intracellular balance of NAD and NADP, and is a key enzyme in the biosynthesis of NADP. Catalyzes specifically the phosphorylation on 2'-hydroxyl of the adenosine moiety of NAD to yield NADP.</text>
</comment>
<feature type="binding site" evidence="5">
    <location>
        <position position="165"/>
    </location>
    <ligand>
        <name>NAD(+)</name>
        <dbReference type="ChEBI" id="CHEBI:57540"/>
    </ligand>
</feature>
<keyword evidence="4 5" id="KW-0520">NAD</keyword>
<keyword evidence="5" id="KW-0547">Nucleotide-binding</keyword>
<feature type="binding site" evidence="5">
    <location>
        <begin position="136"/>
        <end position="137"/>
    </location>
    <ligand>
        <name>NAD(+)</name>
        <dbReference type="ChEBI" id="CHEBI:57540"/>
    </ligand>
</feature>
<dbReference type="HAMAP" id="MF_00361">
    <property type="entry name" value="NAD_kinase"/>
    <property type="match status" value="1"/>
</dbReference>
<name>A0AAF0D0W2_ODILC</name>
<evidence type="ECO:0000256" key="4">
    <source>
        <dbReference type="ARBA" id="ARBA00023027"/>
    </source>
</evidence>
<dbReference type="InterPro" id="IPR017437">
    <property type="entry name" value="ATP-NAD_kinase_PpnK-typ_C"/>
</dbReference>
<dbReference type="AlphaFoldDB" id="A0AAF0D0W2"/>
<reference evidence="6" key="1">
    <citation type="journal article" date="2017" name="Nature">
        <title>Asgard archaea illuminate the origin of eukaryotic cellular complexity.</title>
        <authorList>
            <person name="Zaremba-Niedzwiedzka K."/>
            <person name="Caceres E.F."/>
            <person name="Saw J.H."/>
            <person name="Backstrom D."/>
            <person name="Juzokaite L."/>
            <person name="Vancaester E."/>
            <person name="Seitz K.W."/>
            <person name="Anantharaman K."/>
            <person name="Starnawski P."/>
            <person name="Kjeldsen K.U."/>
            <person name="Scott M.B."/>
            <person name="Nunoura T."/>
            <person name="Banfield J.F."/>
            <person name="Schramm A."/>
            <person name="Baker B.J."/>
            <person name="Spang A."/>
            <person name="Ettema T.J.G."/>
        </authorList>
    </citation>
    <scope>NUCLEOTIDE SEQUENCE</scope>
    <source>
        <strain evidence="6">LCB_4</strain>
    </source>
</reference>
<dbReference type="EMBL" id="CP091871">
    <property type="protein sequence ID" value="WEU39675.1"/>
    <property type="molecule type" value="Genomic_DNA"/>
</dbReference>
<keyword evidence="1 5" id="KW-0808">Transferase</keyword>
<comment type="catalytic activity">
    <reaction evidence="5">
        <text>NAD(+) + ATP = ADP + NADP(+) + H(+)</text>
        <dbReference type="Rhea" id="RHEA:18629"/>
        <dbReference type="ChEBI" id="CHEBI:15378"/>
        <dbReference type="ChEBI" id="CHEBI:30616"/>
        <dbReference type="ChEBI" id="CHEBI:57540"/>
        <dbReference type="ChEBI" id="CHEBI:58349"/>
        <dbReference type="ChEBI" id="CHEBI:456216"/>
        <dbReference type="EC" id="2.7.1.23"/>
    </reaction>
</comment>
<evidence type="ECO:0000256" key="3">
    <source>
        <dbReference type="ARBA" id="ARBA00022857"/>
    </source>
</evidence>
<dbReference type="InterPro" id="IPR016064">
    <property type="entry name" value="NAD/diacylglycerol_kinase_sf"/>
</dbReference>
<organism evidence="6 7">
    <name type="scientific">Odinarchaeota yellowstonii (strain LCB_4)</name>
    <dbReference type="NCBI Taxonomy" id="1841599"/>
    <lineage>
        <taxon>Archaea</taxon>
        <taxon>Promethearchaeati</taxon>
        <taxon>Candidatus Odinarchaeota</taxon>
        <taxon>Candidatus Odinarchaeia</taxon>
        <taxon>Candidatus Odinarchaeales</taxon>
        <taxon>Candidatus Odinarchaeaceae</taxon>
        <taxon>Candidatus Odinarchaeum</taxon>
    </lineage>
</organism>
<comment type="caution">
    <text evidence="5">Lacks conserved residue(s) required for the propagation of feature annotation.</text>
</comment>
<dbReference type="PANTHER" id="PTHR20275:SF0">
    <property type="entry name" value="NAD KINASE"/>
    <property type="match status" value="1"/>
</dbReference>
<feature type="binding site" evidence="5">
    <location>
        <position position="200"/>
    </location>
    <ligand>
        <name>NAD(+)</name>
        <dbReference type="ChEBI" id="CHEBI:57540"/>
    </ligand>
</feature>
<dbReference type="Pfam" id="PF20143">
    <property type="entry name" value="NAD_kinase_C"/>
    <property type="match status" value="1"/>
</dbReference>
<evidence type="ECO:0000313" key="7">
    <source>
        <dbReference type="Proteomes" id="UP000186851"/>
    </source>
</evidence>
<gene>
    <name evidence="5" type="primary">nadK</name>
    <name evidence="6" type="ORF">OdinLCB4_004095</name>
</gene>
<reference evidence="6" key="2">
    <citation type="journal article" date="2022" name="Nat. Microbiol.">
        <title>A closed Candidatus Odinarchaeum chromosome exposes Asgard archaeal viruses.</title>
        <authorList>
            <person name="Tamarit D."/>
            <person name="Caceres E.F."/>
            <person name="Krupovic M."/>
            <person name="Nijland R."/>
            <person name="Eme L."/>
            <person name="Robinson N.P."/>
            <person name="Ettema T.J.G."/>
        </authorList>
    </citation>
    <scope>NUCLEOTIDE SEQUENCE</scope>
    <source>
        <strain evidence="6">LCB_4</strain>
    </source>
</reference>
<accession>A0AAF0D0W2</accession>
<keyword evidence="5" id="KW-0067">ATP-binding</keyword>
<evidence type="ECO:0000256" key="2">
    <source>
        <dbReference type="ARBA" id="ARBA00022777"/>
    </source>
</evidence>
<dbReference type="SUPFAM" id="SSF111331">
    <property type="entry name" value="NAD kinase/diacylglycerol kinase-like"/>
    <property type="match status" value="1"/>
</dbReference>
<comment type="cofactor">
    <cofactor evidence="5">
        <name>a divalent metal cation</name>
        <dbReference type="ChEBI" id="CHEBI:60240"/>
    </cofactor>
</comment>
<dbReference type="KEGG" id="oyw:OdinLCB4_004095"/>
<dbReference type="Gene3D" id="3.40.50.10330">
    <property type="entry name" value="Probable inorganic polyphosphate/atp-NAD kinase, domain 1"/>
    <property type="match status" value="1"/>
</dbReference>
<feature type="binding site" evidence="5">
    <location>
        <begin position="66"/>
        <end position="67"/>
    </location>
    <ligand>
        <name>NAD(+)</name>
        <dbReference type="ChEBI" id="CHEBI:57540"/>
    </ligand>
</feature>
<comment type="similarity">
    <text evidence="5">Belongs to the NAD kinase family.</text>
</comment>
<proteinExistence type="inferred from homology"/>
<dbReference type="Gene3D" id="2.60.200.30">
    <property type="entry name" value="Probable inorganic polyphosphate/atp-NAD kinase, domain 2"/>
    <property type="match status" value="1"/>
</dbReference>
<keyword evidence="5" id="KW-0963">Cytoplasm</keyword>
<dbReference type="Pfam" id="PF01513">
    <property type="entry name" value="NAD_kinase"/>
    <property type="match status" value="1"/>
</dbReference>
<dbReference type="InterPro" id="IPR017438">
    <property type="entry name" value="ATP-NAD_kinase_N"/>
</dbReference>
<dbReference type="Proteomes" id="UP000186851">
    <property type="component" value="Chromosome"/>
</dbReference>
<keyword evidence="3 5" id="KW-0521">NADP</keyword>